<dbReference type="PANTHER" id="PTHR43284:SF1">
    <property type="entry name" value="ASPARAGINE SYNTHETASE"/>
    <property type="match status" value="1"/>
</dbReference>
<dbReference type="EC" id="6.3.5.4" evidence="3"/>
<evidence type="ECO:0000313" key="13">
    <source>
        <dbReference type="Proteomes" id="UP000064201"/>
    </source>
</evidence>
<dbReference type="SUPFAM" id="SSF56235">
    <property type="entry name" value="N-terminal nucleophile aminohydrolases (Ntn hydrolases)"/>
    <property type="match status" value="1"/>
</dbReference>
<evidence type="ECO:0000256" key="5">
    <source>
        <dbReference type="ARBA" id="ARBA00022840"/>
    </source>
</evidence>
<evidence type="ECO:0000256" key="7">
    <source>
        <dbReference type="ARBA" id="ARBA00048741"/>
    </source>
</evidence>
<dbReference type="InterPro" id="IPR006426">
    <property type="entry name" value="Asn_synth_AEB"/>
</dbReference>
<dbReference type="Pfam" id="PF00733">
    <property type="entry name" value="Asn_synthase"/>
    <property type="match status" value="1"/>
</dbReference>
<comment type="catalytic activity">
    <reaction evidence="7">
        <text>L-aspartate + L-glutamine + ATP + H2O = L-asparagine + L-glutamate + AMP + diphosphate + H(+)</text>
        <dbReference type="Rhea" id="RHEA:12228"/>
        <dbReference type="ChEBI" id="CHEBI:15377"/>
        <dbReference type="ChEBI" id="CHEBI:15378"/>
        <dbReference type="ChEBI" id="CHEBI:29985"/>
        <dbReference type="ChEBI" id="CHEBI:29991"/>
        <dbReference type="ChEBI" id="CHEBI:30616"/>
        <dbReference type="ChEBI" id="CHEBI:33019"/>
        <dbReference type="ChEBI" id="CHEBI:58048"/>
        <dbReference type="ChEBI" id="CHEBI:58359"/>
        <dbReference type="ChEBI" id="CHEBI:456215"/>
        <dbReference type="EC" id="6.3.5.4"/>
    </reaction>
</comment>
<dbReference type="KEGG" id="tvr:TVD_13785"/>
<dbReference type="PANTHER" id="PTHR43284">
    <property type="entry name" value="ASPARAGINE SYNTHETASE (GLUTAMINE-HYDROLYZING)"/>
    <property type="match status" value="1"/>
</dbReference>
<dbReference type="CDD" id="cd00712">
    <property type="entry name" value="AsnB"/>
    <property type="match status" value="1"/>
</dbReference>
<dbReference type="CDD" id="cd01991">
    <property type="entry name" value="Asn_synthase_B_C"/>
    <property type="match status" value="1"/>
</dbReference>
<dbReference type="InterPro" id="IPR033738">
    <property type="entry name" value="AsnB_N"/>
</dbReference>
<accession>A0A0G3G545</accession>
<keyword evidence="8" id="KW-0028">Amino-acid biosynthesis</keyword>
<dbReference type="Gene3D" id="3.40.50.620">
    <property type="entry name" value="HUPs"/>
    <property type="match status" value="2"/>
</dbReference>
<keyword evidence="4 9" id="KW-0547">Nucleotide-binding</keyword>
<dbReference type="OrthoDB" id="9763290at2"/>
<evidence type="ECO:0000313" key="12">
    <source>
        <dbReference type="EMBL" id="AKJ96368.1"/>
    </source>
</evidence>
<keyword evidence="8" id="KW-0061">Asparagine biosynthesis</keyword>
<dbReference type="GO" id="GO:0004066">
    <property type="term" value="F:asparagine synthase (glutamine-hydrolyzing) activity"/>
    <property type="evidence" value="ECO:0007669"/>
    <property type="project" value="UniProtKB-EC"/>
</dbReference>
<gene>
    <name evidence="12" type="ORF">TVD_13785</name>
</gene>
<feature type="active site" description="For GATase activity" evidence="8">
    <location>
        <position position="2"/>
    </location>
</feature>
<evidence type="ECO:0000256" key="10">
    <source>
        <dbReference type="PIRSR" id="PIRSR001589-3"/>
    </source>
</evidence>
<dbReference type="GO" id="GO:0005829">
    <property type="term" value="C:cytosol"/>
    <property type="evidence" value="ECO:0007669"/>
    <property type="project" value="TreeGrafter"/>
</dbReference>
<dbReference type="Pfam" id="PF13537">
    <property type="entry name" value="GATase_7"/>
    <property type="match status" value="1"/>
</dbReference>
<dbReference type="RefSeq" id="WP_047251870.1">
    <property type="nucleotide sequence ID" value="NZ_CP011367.1"/>
</dbReference>
<evidence type="ECO:0000256" key="9">
    <source>
        <dbReference type="PIRSR" id="PIRSR001589-2"/>
    </source>
</evidence>
<dbReference type="PROSITE" id="PS51278">
    <property type="entry name" value="GATASE_TYPE_2"/>
    <property type="match status" value="1"/>
</dbReference>
<dbReference type="SUPFAM" id="SSF52402">
    <property type="entry name" value="Adenine nucleotide alpha hydrolases-like"/>
    <property type="match status" value="1"/>
</dbReference>
<reference evidence="12 13" key="1">
    <citation type="submission" date="2015-04" db="EMBL/GenBank/DDBJ databases">
        <title>Complete Sequence for the Genome of the Thioalkalivibrio versutus D301.</title>
        <authorList>
            <person name="Mu T."/>
            <person name="Zhou J."/>
            <person name="Xu X."/>
        </authorList>
    </citation>
    <scope>NUCLEOTIDE SEQUENCE [LARGE SCALE GENOMIC DNA]</scope>
    <source>
        <strain evidence="12 13">D301</strain>
    </source>
</reference>
<organism evidence="12 13">
    <name type="scientific">Thioalkalivibrio versutus</name>
    <dbReference type="NCBI Taxonomy" id="106634"/>
    <lineage>
        <taxon>Bacteria</taxon>
        <taxon>Pseudomonadati</taxon>
        <taxon>Pseudomonadota</taxon>
        <taxon>Gammaproteobacteria</taxon>
        <taxon>Chromatiales</taxon>
        <taxon>Ectothiorhodospiraceae</taxon>
        <taxon>Thioalkalivibrio</taxon>
    </lineage>
</organism>
<dbReference type="AlphaFoldDB" id="A0A0G3G545"/>
<evidence type="ECO:0000256" key="6">
    <source>
        <dbReference type="ARBA" id="ARBA00022962"/>
    </source>
</evidence>
<comment type="similarity">
    <text evidence="2">Belongs to the asparagine synthetase family.</text>
</comment>
<dbReference type="InterPro" id="IPR029055">
    <property type="entry name" value="Ntn_hydrolases_N"/>
</dbReference>
<keyword evidence="5 9" id="KW-0067">ATP-binding</keyword>
<evidence type="ECO:0000256" key="3">
    <source>
        <dbReference type="ARBA" id="ARBA00012737"/>
    </source>
</evidence>
<evidence type="ECO:0000259" key="11">
    <source>
        <dbReference type="PROSITE" id="PS51278"/>
    </source>
</evidence>
<comment type="pathway">
    <text evidence="1">Amino-acid biosynthesis; L-asparagine biosynthesis; L-asparagine from L-aspartate (L-Gln route): step 1/1.</text>
</comment>
<dbReference type="EMBL" id="CP011367">
    <property type="protein sequence ID" value="AKJ96368.1"/>
    <property type="molecule type" value="Genomic_DNA"/>
</dbReference>
<evidence type="ECO:0000256" key="1">
    <source>
        <dbReference type="ARBA" id="ARBA00005187"/>
    </source>
</evidence>
<dbReference type="InterPro" id="IPR017932">
    <property type="entry name" value="GATase_2_dom"/>
</dbReference>
<feature type="binding site" evidence="9">
    <location>
        <position position="302"/>
    </location>
    <ligand>
        <name>ATP</name>
        <dbReference type="ChEBI" id="CHEBI:30616"/>
    </ligand>
</feature>
<feature type="binding site" evidence="9">
    <location>
        <position position="104"/>
    </location>
    <ligand>
        <name>L-glutamine</name>
        <dbReference type="ChEBI" id="CHEBI:58359"/>
    </ligand>
</feature>
<keyword evidence="6 8" id="KW-0315">Glutamine amidotransferase</keyword>
<dbReference type="NCBIfam" id="TIGR01536">
    <property type="entry name" value="asn_synth_AEB"/>
    <property type="match status" value="1"/>
</dbReference>
<name>A0A0G3G545_9GAMM</name>
<dbReference type="Gene3D" id="3.60.20.10">
    <property type="entry name" value="Glutamine Phosphoribosylpyrophosphate, subunit 1, domain 1"/>
    <property type="match status" value="1"/>
</dbReference>
<feature type="domain" description="Glutamine amidotransferase type-2" evidence="11">
    <location>
        <begin position="2"/>
        <end position="217"/>
    </location>
</feature>
<dbReference type="GO" id="GO:0006529">
    <property type="term" value="P:asparagine biosynthetic process"/>
    <property type="evidence" value="ECO:0007669"/>
    <property type="project" value="UniProtKB-KW"/>
</dbReference>
<dbReference type="PATRIC" id="fig|106634.4.peg.2814"/>
<evidence type="ECO:0000256" key="2">
    <source>
        <dbReference type="ARBA" id="ARBA00005752"/>
    </source>
</evidence>
<dbReference type="GO" id="GO:0005524">
    <property type="term" value="F:ATP binding"/>
    <property type="evidence" value="ECO:0007669"/>
    <property type="project" value="UniProtKB-KW"/>
</dbReference>
<dbReference type="Proteomes" id="UP000064201">
    <property type="component" value="Chromosome"/>
</dbReference>
<keyword evidence="13" id="KW-1185">Reference proteome</keyword>
<proteinExistence type="inferred from homology"/>
<evidence type="ECO:0000256" key="8">
    <source>
        <dbReference type="PIRSR" id="PIRSR001589-1"/>
    </source>
</evidence>
<feature type="site" description="Important for beta-aspartyl-AMP intermediate formation" evidence="10">
    <location>
        <position position="378"/>
    </location>
</feature>
<dbReference type="STRING" id="106634.TVD_13785"/>
<evidence type="ECO:0000256" key="4">
    <source>
        <dbReference type="ARBA" id="ARBA00022741"/>
    </source>
</evidence>
<protein>
    <recommendedName>
        <fullName evidence="3">asparagine synthase (glutamine-hydrolyzing)</fullName>
        <ecNumber evidence="3">6.3.5.4</ecNumber>
    </recommendedName>
</protein>
<dbReference type="InterPro" id="IPR051786">
    <property type="entry name" value="ASN_synthetase/amidase"/>
</dbReference>
<dbReference type="InterPro" id="IPR014729">
    <property type="entry name" value="Rossmann-like_a/b/a_fold"/>
</dbReference>
<dbReference type="InterPro" id="IPR001962">
    <property type="entry name" value="Asn_synthase"/>
</dbReference>
<dbReference type="PIRSF" id="PIRSF001589">
    <property type="entry name" value="Asn_synthetase_glu-h"/>
    <property type="match status" value="1"/>
</dbReference>
<sequence length="672" mass="76032">MCGIAGIFHADPTRKVDPQTLVNMAAIQYHRGPDGFGYRTQDDRGVGFSHARLSIIDLDENRGRQPFCMDNGEIMTAVNGELYDYKRIRTDLTSRGVKFRTKSDSEMVMHLYQREGLEDAVKHFRGEFAISLYDRKHDRLILIRDRFGIKPLYFTEANGSFVFGSELKVLFANPDVPRQFSDDGLYHQLMQTMVPGTTAFEDIQQVKPGHMVIVERAHGKLKIRQEKYWDMDFPLASERPPESETDEEYWIEGVRDQLMEAVQLRLEADVPVACYLSGGIDSCITLGLASASQQAPVKAFTIGFDNDDYDETAIAREMAESVGADQDIMTLDANHLYDNFEEALWHAERTIYNTLGVAKLLMSRHVNKAGYKVVVTGEGSDELFGGYPAFRRDMFLHGLDTLPEADRQAWQQMLNESNELVSGAMLAEDEVNDPDFTQMMGFTPSCLQPWLAAADHVPGLLHPKRRERMQDYKPGKAIANALDDDMLEGRHPLDKAQYVWIKTMLEGQILTWGGDRMDMANSMEARPPFLDHHLAEFAAHLPPTMRIKGKTEKYVLRESMKGLLPKVLYEREKFAFMAPPAHTDPVKWAAMKALADRYLSPEKVAEAGLLDPEGVRQVFELHESEDTPAATQVQLDAVINHMIGVQVLHDKFVATDIPALARQKAEEFGWHA</sequence>